<name>A0A9Q3UIV0_VIBPH</name>
<proteinExistence type="predicted"/>
<reference evidence="1" key="1">
    <citation type="submission" date="2020-09" db="EMBL/GenBank/DDBJ databases">
        <title>Genome sequence of Vibrio parahaemolyticus isolates.</title>
        <authorList>
            <person name="Hammerl J.A."/>
            <person name="Strauch E."/>
        </authorList>
    </citation>
    <scope>NUCLEOTIDE SEQUENCE</scope>
    <source>
        <strain evidence="1">17-VB00146</strain>
    </source>
</reference>
<dbReference type="EMBL" id="JACVHL010000036">
    <property type="protein sequence ID" value="MCC3808041.1"/>
    <property type="molecule type" value="Genomic_DNA"/>
</dbReference>
<comment type="caution">
    <text evidence="1">The sequence shown here is derived from an EMBL/GenBank/DDBJ whole genome shotgun (WGS) entry which is preliminary data.</text>
</comment>
<dbReference type="Proteomes" id="UP000726777">
    <property type="component" value="Unassembled WGS sequence"/>
</dbReference>
<evidence type="ECO:0000313" key="1">
    <source>
        <dbReference type="EMBL" id="MCC3808041.1"/>
    </source>
</evidence>
<protein>
    <submittedName>
        <fullName evidence="1">Uncharacterized protein</fullName>
    </submittedName>
</protein>
<organism evidence="1 2">
    <name type="scientific">Vibrio parahaemolyticus</name>
    <dbReference type="NCBI Taxonomy" id="670"/>
    <lineage>
        <taxon>Bacteria</taxon>
        <taxon>Pseudomonadati</taxon>
        <taxon>Pseudomonadota</taxon>
        <taxon>Gammaproteobacteria</taxon>
        <taxon>Vibrionales</taxon>
        <taxon>Vibrionaceae</taxon>
        <taxon>Vibrio</taxon>
    </lineage>
</organism>
<dbReference type="AlphaFoldDB" id="A0A9Q3UIV0"/>
<gene>
    <name evidence="1" type="ORF">IB292_23795</name>
</gene>
<dbReference type="RefSeq" id="WP_042770557.1">
    <property type="nucleotide sequence ID" value="NZ_JAAKZS010000008.1"/>
</dbReference>
<evidence type="ECO:0000313" key="2">
    <source>
        <dbReference type="Proteomes" id="UP000726777"/>
    </source>
</evidence>
<accession>A0A9Q3UIV0</accession>
<sequence length="71" mass="8483">MATHNAASQYFQVALGSSILPRELYDAGFEMQNFKFLHTNFEDVKARLRDFYVVDESNHFQNIYRFERLPF</sequence>